<keyword evidence="9" id="KW-1185">Reference proteome</keyword>
<evidence type="ECO:0000256" key="5">
    <source>
        <dbReference type="ARBA" id="ARBA00023251"/>
    </source>
</evidence>
<protein>
    <submittedName>
        <fullName evidence="8">ABC-2 type transport system ATP-binding protein</fullName>
    </submittedName>
</protein>
<name>A0A1H9XSY6_9PSEU</name>
<keyword evidence="5" id="KW-0046">Antibiotic resistance</keyword>
<dbReference type="InterPro" id="IPR017871">
    <property type="entry name" value="ABC_transporter-like_CS"/>
</dbReference>
<keyword evidence="2" id="KW-0813">Transport</keyword>
<accession>A0A1H9XSY6</accession>
<dbReference type="GO" id="GO:0046677">
    <property type="term" value="P:response to antibiotic"/>
    <property type="evidence" value="ECO:0007669"/>
    <property type="project" value="UniProtKB-KW"/>
</dbReference>
<dbReference type="AlphaFoldDB" id="A0A1H9XSY6"/>
<dbReference type="PANTHER" id="PTHR42711">
    <property type="entry name" value="ABC TRANSPORTER ATP-BINDING PROTEIN"/>
    <property type="match status" value="1"/>
</dbReference>
<dbReference type="GO" id="GO:0005524">
    <property type="term" value="F:ATP binding"/>
    <property type="evidence" value="ECO:0007669"/>
    <property type="project" value="UniProtKB-KW"/>
</dbReference>
<feature type="domain" description="ABC transporter" evidence="7">
    <location>
        <begin position="25"/>
        <end position="255"/>
    </location>
</feature>
<dbReference type="SUPFAM" id="SSF52540">
    <property type="entry name" value="P-loop containing nucleoside triphosphate hydrolases"/>
    <property type="match status" value="1"/>
</dbReference>
<evidence type="ECO:0000313" key="8">
    <source>
        <dbReference type="EMBL" id="SES48793.1"/>
    </source>
</evidence>
<dbReference type="SMART" id="SM00382">
    <property type="entry name" value="AAA"/>
    <property type="match status" value="1"/>
</dbReference>
<reference evidence="9" key="1">
    <citation type="submission" date="2016-10" db="EMBL/GenBank/DDBJ databases">
        <authorList>
            <person name="Varghese N."/>
            <person name="Submissions S."/>
        </authorList>
    </citation>
    <scope>NUCLEOTIDE SEQUENCE [LARGE SCALE GENOMIC DNA]</scope>
    <source>
        <strain evidence="9">DSM 44260</strain>
    </source>
</reference>
<proteinExistence type="predicted"/>
<comment type="subcellular location">
    <subcellularLocation>
        <location evidence="1">Cell membrane</location>
        <topology evidence="1">Peripheral membrane protein</topology>
    </subcellularLocation>
</comment>
<evidence type="ECO:0000256" key="3">
    <source>
        <dbReference type="ARBA" id="ARBA00022741"/>
    </source>
</evidence>
<dbReference type="PROSITE" id="PS00211">
    <property type="entry name" value="ABC_TRANSPORTER_1"/>
    <property type="match status" value="1"/>
</dbReference>
<evidence type="ECO:0000313" key="9">
    <source>
        <dbReference type="Proteomes" id="UP000199051"/>
    </source>
</evidence>
<evidence type="ECO:0000256" key="6">
    <source>
        <dbReference type="SAM" id="MobiDB-lite"/>
    </source>
</evidence>
<feature type="compositionally biased region" description="Low complexity" evidence="6">
    <location>
        <begin position="9"/>
        <end position="22"/>
    </location>
</feature>
<dbReference type="PROSITE" id="PS50893">
    <property type="entry name" value="ABC_TRANSPORTER_2"/>
    <property type="match status" value="1"/>
</dbReference>
<dbReference type="InterPro" id="IPR027417">
    <property type="entry name" value="P-loop_NTPase"/>
</dbReference>
<dbReference type="PANTHER" id="PTHR42711:SF19">
    <property type="entry name" value="DOXORUBICIN RESISTANCE ATP-BINDING PROTEIN DRRA"/>
    <property type="match status" value="1"/>
</dbReference>
<dbReference type="GO" id="GO:0005886">
    <property type="term" value="C:plasma membrane"/>
    <property type="evidence" value="ECO:0007669"/>
    <property type="project" value="UniProtKB-SubCell"/>
</dbReference>
<evidence type="ECO:0000259" key="7">
    <source>
        <dbReference type="PROSITE" id="PS50893"/>
    </source>
</evidence>
<dbReference type="Proteomes" id="UP000199051">
    <property type="component" value="Unassembled WGS sequence"/>
</dbReference>
<dbReference type="Gene3D" id="3.40.50.300">
    <property type="entry name" value="P-loop containing nucleotide triphosphate hydrolases"/>
    <property type="match status" value="1"/>
</dbReference>
<dbReference type="GO" id="GO:0016887">
    <property type="term" value="F:ATP hydrolysis activity"/>
    <property type="evidence" value="ECO:0007669"/>
    <property type="project" value="InterPro"/>
</dbReference>
<dbReference type="STRING" id="155974.SAMN04487818_12223"/>
<evidence type="ECO:0000256" key="2">
    <source>
        <dbReference type="ARBA" id="ARBA00022448"/>
    </source>
</evidence>
<dbReference type="EMBL" id="FOGI01000022">
    <property type="protein sequence ID" value="SES48793.1"/>
    <property type="molecule type" value="Genomic_DNA"/>
</dbReference>
<dbReference type="InterPro" id="IPR003439">
    <property type="entry name" value="ABC_transporter-like_ATP-bd"/>
</dbReference>
<keyword evidence="4 8" id="KW-0067">ATP-binding</keyword>
<dbReference type="InterPro" id="IPR050763">
    <property type="entry name" value="ABC_transporter_ATP-binding"/>
</dbReference>
<evidence type="ECO:0000256" key="4">
    <source>
        <dbReference type="ARBA" id="ARBA00022840"/>
    </source>
</evidence>
<sequence>MPTPRPTAPDRSPSGPGAPPGSARVEVVDLGKSYGPVTALAGVNLRVAAGTVVAVLGHNGAGKTTLVDILATRTRPTTGTAAVCGFDVRADGHEVRRRIALTGQSASVDETLSARGNLVLVARLLGAPARAARARAEELLAAFGLTDAADRPAMTYSGGMRRRLDLAACLVGAPQVLFLDEPTTGLDPVSRTGLWDTIRYLASTGTTVVLTTQYLAEADHLADRVVVLAGGTVVADGTPRDLKAQVGARTAAITFPDTWSAHWAVGQFHRIGLPPTLTADARTVTAPLPNAALVVDLVRAIDGHGLSIVDLTVTEPTLDEVYLALHDTGWTPR</sequence>
<dbReference type="InterPro" id="IPR003593">
    <property type="entry name" value="AAA+_ATPase"/>
</dbReference>
<organism evidence="8 9">
    <name type="scientific">Actinokineospora terrae</name>
    <dbReference type="NCBI Taxonomy" id="155974"/>
    <lineage>
        <taxon>Bacteria</taxon>
        <taxon>Bacillati</taxon>
        <taxon>Actinomycetota</taxon>
        <taxon>Actinomycetes</taxon>
        <taxon>Pseudonocardiales</taxon>
        <taxon>Pseudonocardiaceae</taxon>
        <taxon>Actinokineospora</taxon>
    </lineage>
</organism>
<gene>
    <name evidence="8" type="ORF">SAMN04487818_12223</name>
</gene>
<evidence type="ECO:0000256" key="1">
    <source>
        <dbReference type="ARBA" id="ARBA00004202"/>
    </source>
</evidence>
<keyword evidence="3" id="KW-0547">Nucleotide-binding</keyword>
<dbReference type="Pfam" id="PF00005">
    <property type="entry name" value="ABC_tran"/>
    <property type="match status" value="1"/>
</dbReference>
<feature type="region of interest" description="Disordered" evidence="6">
    <location>
        <begin position="1"/>
        <end position="22"/>
    </location>
</feature>